<feature type="domain" description="Squalene epoxidase" evidence="1">
    <location>
        <begin position="256"/>
        <end position="348"/>
    </location>
</feature>
<dbReference type="RefSeq" id="WP_113964132.1">
    <property type="nucleotide sequence ID" value="NZ_UEGW01000001.1"/>
</dbReference>
<dbReference type="STRING" id="29313.BHQ16_20930"/>
<dbReference type="GO" id="GO:0016020">
    <property type="term" value="C:membrane"/>
    <property type="evidence" value="ECO:0007669"/>
    <property type="project" value="InterPro"/>
</dbReference>
<accession>A0A375Z257</accession>
<dbReference type="Proteomes" id="UP000252015">
    <property type="component" value="Unassembled WGS sequence"/>
</dbReference>
<gene>
    <name evidence="2" type="ORF">MSP7336_03274</name>
</gene>
<dbReference type="Pfam" id="PF08491">
    <property type="entry name" value="SE"/>
    <property type="match status" value="1"/>
</dbReference>
<evidence type="ECO:0000313" key="2">
    <source>
        <dbReference type="EMBL" id="SRX95010.1"/>
    </source>
</evidence>
<evidence type="ECO:0000259" key="1">
    <source>
        <dbReference type="Pfam" id="PF08491"/>
    </source>
</evidence>
<protein>
    <recommendedName>
        <fullName evidence="1">Squalene epoxidase domain-containing protein</fullName>
    </recommendedName>
</protein>
<dbReference type="GO" id="GO:0004506">
    <property type="term" value="F:squalene monooxygenase activity"/>
    <property type="evidence" value="ECO:0007669"/>
    <property type="project" value="InterPro"/>
</dbReference>
<dbReference type="GO" id="GO:0050660">
    <property type="term" value="F:flavin adenine dinucleotide binding"/>
    <property type="evidence" value="ECO:0007669"/>
    <property type="project" value="InterPro"/>
</dbReference>
<dbReference type="SUPFAM" id="SSF51905">
    <property type="entry name" value="FAD/NAD(P)-binding domain"/>
    <property type="match status" value="1"/>
</dbReference>
<dbReference type="Gene3D" id="3.50.50.60">
    <property type="entry name" value="FAD/NAD(P)-binding domain"/>
    <property type="match status" value="1"/>
</dbReference>
<sequence>MAKVGDHAVVLGASMAGLVTARVLSDFFDTVTVVERDTLPDTAANRRGVPQGRHLHALLARGADVLDELFPGILNELTTGGVPYFDGQDLSKLHYNLGGHRAISAGSTEKFNLYLTSRPFLEHHVRRQVRHIANITVAEEHDVVDLTSTPDGARVTGARIVDRRSRHEATLAAELVVDATGRAARTPTWLEQLGYGRPVEDHVTMQLAYSSQLMRIRPGALHEMGVIVGVVPGRPTGMGLFDCEDGKSVMTVMGMAGRVPPREFSALCEWVEEFAPPHVLAAVRDAELIGDVAHHRTPCSQWRRYDKMRRFPKGLLVIGDAICSFNPIYGQGMTVAALEALALRDCLACGTDDLARRFFRAAARPIRQAWQLAAGGDLALPEIPGERSLITRLLNGYVDRVLAAAEFDAAVFSQFARVTSLMDPPTRLLRPAMLWRAASADYRRRHRRGEAVEPVGVAETIPI</sequence>
<dbReference type="EMBL" id="UEGW01000001">
    <property type="protein sequence ID" value="SRX95010.1"/>
    <property type="molecule type" value="Genomic_DNA"/>
</dbReference>
<dbReference type="InterPro" id="IPR036188">
    <property type="entry name" value="FAD/NAD-bd_sf"/>
</dbReference>
<name>A0A375Z257_MYCSH</name>
<proteinExistence type="predicted"/>
<dbReference type="PANTHER" id="PTHR43422:SF3">
    <property type="entry name" value="THIAMINE THIAZOLE SYNTHASE"/>
    <property type="match status" value="1"/>
</dbReference>
<keyword evidence="3" id="KW-1185">Reference proteome</keyword>
<reference evidence="2 3" key="1">
    <citation type="submission" date="2018-05" db="EMBL/GenBank/DDBJ databases">
        <authorList>
            <consortium name="IHU Genomes"/>
        </authorList>
    </citation>
    <scope>NUCLEOTIDE SEQUENCE [LARGE SCALE GENOMIC DNA]</scope>
    <source>
        <strain evidence="2 3">P7336</strain>
    </source>
</reference>
<dbReference type="InterPro" id="IPR013698">
    <property type="entry name" value="Squalene_epoxidase"/>
</dbReference>
<organism evidence="2 3">
    <name type="scientific">Mycobacterium shimoidei</name>
    <dbReference type="NCBI Taxonomy" id="29313"/>
    <lineage>
        <taxon>Bacteria</taxon>
        <taxon>Bacillati</taxon>
        <taxon>Actinomycetota</taxon>
        <taxon>Actinomycetes</taxon>
        <taxon>Mycobacteriales</taxon>
        <taxon>Mycobacteriaceae</taxon>
        <taxon>Mycobacterium</taxon>
    </lineage>
</organism>
<dbReference type="PANTHER" id="PTHR43422">
    <property type="entry name" value="THIAMINE THIAZOLE SYNTHASE"/>
    <property type="match status" value="1"/>
</dbReference>
<evidence type="ECO:0000313" key="3">
    <source>
        <dbReference type="Proteomes" id="UP000252015"/>
    </source>
</evidence>
<dbReference type="AlphaFoldDB" id="A0A375Z257"/>